<comment type="caution">
    <text evidence="2">The sequence shown here is derived from an EMBL/GenBank/DDBJ whole genome shotgun (WGS) entry which is preliminary data.</text>
</comment>
<proteinExistence type="predicted"/>
<keyword evidence="3" id="KW-1185">Reference proteome</keyword>
<evidence type="ECO:0000313" key="3">
    <source>
        <dbReference type="Proteomes" id="UP001646157"/>
    </source>
</evidence>
<dbReference type="Proteomes" id="UP001646157">
    <property type="component" value="Unassembled WGS sequence"/>
</dbReference>
<dbReference type="EMBL" id="JAFBDZ010000003">
    <property type="protein sequence ID" value="MBM7586559.1"/>
    <property type="molecule type" value="Genomic_DNA"/>
</dbReference>
<gene>
    <name evidence="2" type="ORF">JOC86_003111</name>
</gene>
<sequence length="296" mass="33357">MKFIKVSDECFYFSSAVNIGYIKKDGKGLLIDSGIDKSTMKKVCNELNENKFPLDYLIITHAHADHFGGGHYIKSTLNLPIFAPALEAAIIENPVLEPIYLWNGAFPLSELRNKFLEGKAVKVDHFIHEGKLEIGPFGLEVLSLPGHSYGQIGILFQGILYAADSYFGMAALDKHVVPFITDLKEALSTLKYLSEFPCQGSIPGHGPFEEDFHLTIQQNINVHNKQLATLEGLIQKYTSIPFEKLLSRFLDVNDLNVNNIGQLLLFRTTFTAYLTYLMEQKTINLCVKNNHLMVEW</sequence>
<dbReference type="InterPro" id="IPR036866">
    <property type="entry name" value="RibonucZ/Hydroxyglut_hydro"/>
</dbReference>
<reference evidence="2 3" key="1">
    <citation type="submission" date="2021-01" db="EMBL/GenBank/DDBJ databases">
        <title>Genomic Encyclopedia of Type Strains, Phase IV (KMG-IV): sequencing the most valuable type-strain genomes for metagenomic binning, comparative biology and taxonomic classification.</title>
        <authorList>
            <person name="Goeker M."/>
        </authorList>
    </citation>
    <scope>NUCLEOTIDE SEQUENCE [LARGE SCALE GENOMIC DNA]</scope>
    <source>
        <strain evidence="2 3">DSM 24834</strain>
    </source>
</reference>
<name>A0ABS2NFD4_9BACI</name>
<dbReference type="RefSeq" id="WP_205173770.1">
    <property type="nucleotide sequence ID" value="NZ_JAFBDZ010000003.1"/>
</dbReference>
<dbReference type="Gene3D" id="3.60.15.10">
    <property type="entry name" value="Ribonuclease Z/Hydroxyacylglutathione hydrolase-like"/>
    <property type="match status" value="1"/>
</dbReference>
<dbReference type="InterPro" id="IPR050855">
    <property type="entry name" value="NDM-1-like"/>
</dbReference>
<dbReference type="CDD" id="cd07743">
    <property type="entry name" value="metallo-hydrolase-like_MBL-fold"/>
    <property type="match status" value="1"/>
</dbReference>
<organism evidence="2 3">
    <name type="scientific">Rossellomorea pakistanensis</name>
    <dbReference type="NCBI Taxonomy" id="992288"/>
    <lineage>
        <taxon>Bacteria</taxon>
        <taxon>Bacillati</taxon>
        <taxon>Bacillota</taxon>
        <taxon>Bacilli</taxon>
        <taxon>Bacillales</taxon>
        <taxon>Bacillaceae</taxon>
        <taxon>Rossellomorea</taxon>
    </lineage>
</organism>
<dbReference type="PANTHER" id="PTHR42951:SF14">
    <property type="entry name" value="METALLO-BETA-LACTAMASE SUPERFAMILY PROTEIN"/>
    <property type="match status" value="1"/>
</dbReference>
<evidence type="ECO:0000313" key="2">
    <source>
        <dbReference type="EMBL" id="MBM7586559.1"/>
    </source>
</evidence>
<dbReference type="SMART" id="SM00849">
    <property type="entry name" value="Lactamase_B"/>
    <property type="match status" value="1"/>
</dbReference>
<dbReference type="SUPFAM" id="SSF56281">
    <property type="entry name" value="Metallo-hydrolase/oxidoreductase"/>
    <property type="match status" value="1"/>
</dbReference>
<dbReference type="InterPro" id="IPR001279">
    <property type="entry name" value="Metallo-B-lactamas"/>
</dbReference>
<feature type="domain" description="Metallo-beta-lactamase" evidence="1">
    <location>
        <begin position="16"/>
        <end position="205"/>
    </location>
</feature>
<dbReference type="Pfam" id="PF00753">
    <property type="entry name" value="Lactamase_B"/>
    <property type="match status" value="1"/>
</dbReference>
<accession>A0ABS2NFD4</accession>
<protein>
    <submittedName>
        <fullName evidence="2">Glyoxylase-like metal-dependent hydrolase (Beta-lactamase superfamily II)</fullName>
    </submittedName>
</protein>
<dbReference type="PANTHER" id="PTHR42951">
    <property type="entry name" value="METALLO-BETA-LACTAMASE DOMAIN-CONTAINING"/>
    <property type="match status" value="1"/>
</dbReference>
<evidence type="ECO:0000259" key="1">
    <source>
        <dbReference type="SMART" id="SM00849"/>
    </source>
</evidence>